<dbReference type="AlphaFoldDB" id="A0A0E0N6J7"/>
<dbReference type="PANTHER" id="PTHR12112:SF39">
    <property type="entry name" value="EG:152A3.5 PROTEIN (FBGN0003116_PN PROTEIN)"/>
    <property type="match status" value="1"/>
</dbReference>
<protein>
    <submittedName>
        <fullName evidence="2">Uncharacterized protein</fullName>
    </submittedName>
</protein>
<feature type="region of interest" description="Disordered" evidence="1">
    <location>
        <begin position="462"/>
        <end position="513"/>
    </location>
</feature>
<evidence type="ECO:0000313" key="3">
    <source>
        <dbReference type="Proteomes" id="UP000008022"/>
    </source>
</evidence>
<name>A0A0E0N6J7_ORYRU</name>
<sequence>MEVEGAPDLADFMNDWFFGTVGTRRSGGGAYDLTGDQSSGKRPSAPAEKKQQQQQGRSGGGGGGSASKQTQEWLEEARRMVGAGSPGRKGVGSPSRQVPRFAAAAAAGTEPSPSLDRRDPMSRSARRHRQPGGIGDEILQRASISSSPPRADPFASAPASPAHSLPPNPPSSRRKSRFHYPSAPDAFSSSSAYRRAASSASTSPTSAAKPHHRRHASASSSSSPAAVDVFDDGVARLNSFLRRQRTAIGELGFGGRPASRSAVAELGSGGRPSSRSTKIVLSDASKSVSSIAAAICYAWMLASKEDAEAAVPVVNMRRGRMERCRQAAWLLHHVGVDASALLFADEVDMEGLMMDKRVSLVVVGQDVLKPNDKMGSVCTILTNNYCEDAYSLLQSLDIKKLLLAGILLDTKNLSNMCSNRDSEAVQLLLFGTSEHMRHELFQQLLLDHNDHSFVEYLKNNYREPSTKGEGNSPLDQKHSVSASGSSQDAKKPNSNNQRPVHGNGGKTSDETPRGKNKFFLAKWGLHPNLLFLYLRIGEETRVKDIMLLFFYSQLSPWGISQDKKKKREIEKLTIGRRRQAQANGYEVSDIASRCMWVTC</sequence>
<dbReference type="SUPFAM" id="SSF64182">
    <property type="entry name" value="DHH phosphoesterases"/>
    <property type="match status" value="1"/>
</dbReference>
<dbReference type="EnsemblPlants" id="ORUFI01G44600.1">
    <property type="protein sequence ID" value="ORUFI01G44600.1"/>
    <property type="gene ID" value="ORUFI01G44600"/>
</dbReference>
<dbReference type="PANTHER" id="PTHR12112">
    <property type="entry name" value="BNIP - RELATED"/>
    <property type="match status" value="1"/>
</dbReference>
<dbReference type="HOGENOM" id="CLU_038017_0_0_1"/>
<accession>A0A0E0N6J7</accession>
<dbReference type="OMA" id="SKMTQEW"/>
<dbReference type="Gene3D" id="3.90.1640.10">
    <property type="entry name" value="inorganic pyrophosphatase (n-terminal core)"/>
    <property type="match status" value="2"/>
</dbReference>
<reference evidence="2" key="2">
    <citation type="submission" date="2015-06" db="UniProtKB">
        <authorList>
            <consortium name="EnsemblPlants"/>
        </authorList>
    </citation>
    <scope>IDENTIFICATION</scope>
</reference>
<dbReference type="Proteomes" id="UP000008022">
    <property type="component" value="Unassembled WGS sequence"/>
</dbReference>
<dbReference type="eggNOG" id="ENOG502QTMB">
    <property type="taxonomic scope" value="Eukaryota"/>
</dbReference>
<dbReference type="FunFam" id="3.90.1640.10:FF:000009">
    <property type="entry name" value="Predicted protein"/>
    <property type="match status" value="1"/>
</dbReference>
<feature type="compositionally biased region" description="Low complexity" evidence="1">
    <location>
        <begin position="181"/>
        <end position="208"/>
    </location>
</feature>
<dbReference type="STRING" id="4529.A0A0E0N6J7"/>
<proteinExistence type="predicted"/>
<dbReference type="GO" id="GO:0004309">
    <property type="term" value="F:exopolyphosphatase activity"/>
    <property type="evidence" value="ECO:0007669"/>
    <property type="project" value="TreeGrafter"/>
</dbReference>
<feature type="compositionally biased region" description="Low complexity" evidence="1">
    <location>
        <begin position="145"/>
        <end position="163"/>
    </location>
</feature>
<dbReference type="InterPro" id="IPR038763">
    <property type="entry name" value="DHH_sf"/>
</dbReference>
<feature type="compositionally biased region" description="Polar residues" evidence="1">
    <location>
        <begin position="479"/>
        <end position="498"/>
    </location>
</feature>
<dbReference type="GO" id="GO:0005737">
    <property type="term" value="C:cytoplasm"/>
    <property type="evidence" value="ECO:0007669"/>
    <property type="project" value="TreeGrafter"/>
</dbReference>
<feature type="region of interest" description="Disordered" evidence="1">
    <location>
        <begin position="19"/>
        <end position="225"/>
    </location>
</feature>
<dbReference type="Gramene" id="ORUFI01G44600.1">
    <property type="protein sequence ID" value="ORUFI01G44600.1"/>
    <property type="gene ID" value="ORUFI01G44600"/>
</dbReference>
<keyword evidence="3" id="KW-1185">Reference proteome</keyword>
<organism evidence="2 3">
    <name type="scientific">Oryza rufipogon</name>
    <name type="common">Brownbeard rice</name>
    <name type="synonym">Asian wild rice</name>
    <dbReference type="NCBI Taxonomy" id="4529"/>
    <lineage>
        <taxon>Eukaryota</taxon>
        <taxon>Viridiplantae</taxon>
        <taxon>Streptophyta</taxon>
        <taxon>Embryophyta</taxon>
        <taxon>Tracheophyta</taxon>
        <taxon>Spermatophyta</taxon>
        <taxon>Magnoliopsida</taxon>
        <taxon>Liliopsida</taxon>
        <taxon>Poales</taxon>
        <taxon>Poaceae</taxon>
        <taxon>BOP clade</taxon>
        <taxon>Oryzoideae</taxon>
        <taxon>Oryzeae</taxon>
        <taxon>Oryzinae</taxon>
        <taxon>Oryza</taxon>
    </lineage>
</organism>
<reference evidence="3" key="1">
    <citation type="submission" date="2013-06" db="EMBL/GenBank/DDBJ databases">
        <authorList>
            <person name="Zhao Q."/>
        </authorList>
    </citation>
    <scope>NUCLEOTIDE SEQUENCE</scope>
    <source>
        <strain evidence="3">cv. W1943</strain>
    </source>
</reference>
<evidence type="ECO:0000313" key="2">
    <source>
        <dbReference type="EnsemblPlants" id="ORUFI01G44600.1"/>
    </source>
</evidence>
<evidence type="ECO:0000256" key="1">
    <source>
        <dbReference type="SAM" id="MobiDB-lite"/>
    </source>
</evidence>